<feature type="compositionally biased region" description="Low complexity" evidence="1">
    <location>
        <begin position="61"/>
        <end position="70"/>
    </location>
</feature>
<comment type="caution">
    <text evidence="2">The sequence shown here is derived from an EMBL/GenBank/DDBJ whole genome shotgun (WGS) entry which is preliminary data.</text>
</comment>
<organism evidence="2 3">
    <name type="scientific">Candidatus Gottesmanbacteria bacterium GW2011_GWB1_49_7</name>
    <dbReference type="NCBI Taxonomy" id="1618448"/>
    <lineage>
        <taxon>Bacteria</taxon>
        <taxon>Candidatus Gottesmaniibacteriota</taxon>
    </lineage>
</organism>
<feature type="region of interest" description="Disordered" evidence="1">
    <location>
        <begin position="52"/>
        <end position="71"/>
    </location>
</feature>
<evidence type="ECO:0000313" key="2">
    <source>
        <dbReference type="EMBL" id="KKW12868.1"/>
    </source>
</evidence>
<name>A0A0G1W2C9_9BACT</name>
<sequence>MVERDTEVIRIHKEIVAQLKELIPQYQAQLGGLQMKVSLRTVTEDVVQKGLPEVGGDPCQKKNNSQPPQKKATKCNIVAEKGKLKRVPMATFQLSDEARLISDTFSGIHVVDIRNCAKLAEQLNWTPKEVFQRAFWIGMDTLQRTADADLKKPEERKQVNDSNCGVTDKQPIEDIINLTQAILSFAPQLEQEALIKTLQDNGIKLSREEIQQVLNDYFKER</sequence>
<evidence type="ECO:0000256" key="1">
    <source>
        <dbReference type="SAM" id="MobiDB-lite"/>
    </source>
</evidence>
<dbReference type="AlphaFoldDB" id="A0A0G1W2C9"/>
<gene>
    <name evidence="2" type="ORF">UY48_C0008G0043</name>
</gene>
<dbReference type="Proteomes" id="UP000034588">
    <property type="component" value="Unassembled WGS sequence"/>
</dbReference>
<reference evidence="2 3" key="1">
    <citation type="journal article" date="2015" name="Nature">
        <title>rRNA introns, odd ribosomes, and small enigmatic genomes across a large radiation of phyla.</title>
        <authorList>
            <person name="Brown C.T."/>
            <person name="Hug L.A."/>
            <person name="Thomas B.C."/>
            <person name="Sharon I."/>
            <person name="Castelle C.J."/>
            <person name="Singh A."/>
            <person name="Wilkins M.J."/>
            <person name="Williams K.H."/>
            <person name="Banfield J.F."/>
        </authorList>
    </citation>
    <scope>NUCLEOTIDE SEQUENCE [LARGE SCALE GENOMIC DNA]</scope>
</reference>
<proteinExistence type="predicted"/>
<evidence type="ECO:0000313" key="3">
    <source>
        <dbReference type="Proteomes" id="UP000034588"/>
    </source>
</evidence>
<accession>A0A0G1W2C9</accession>
<dbReference type="EMBL" id="LCQD01000008">
    <property type="protein sequence ID" value="KKW12868.1"/>
    <property type="molecule type" value="Genomic_DNA"/>
</dbReference>
<protein>
    <submittedName>
        <fullName evidence="2">Uncharacterized protein</fullName>
    </submittedName>
</protein>